<dbReference type="PANTHER" id="PTHR18964">
    <property type="entry name" value="ROK (REPRESSOR, ORF, KINASE) FAMILY"/>
    <property type="match status" value="1"/>
</dbReference>
<sequence>MDKNELLKRTLKKQLYFAKQLSGADLSAGIEKSLPITMKLLTELIKDGEVVELGYAPSTGGRRPMLYTLQKDVYFILTVAMDQLFTRIGIMDMEHKFVAPVERIELPLADNPGALRQLAELIEDYITRSGIEKSKIAGLGIGMPGFIDVKKGINYSFLDTPGSNVVDYLEQQLMLPVHIDNDSSLIALAELKFGAARNKRNVMVVNISWGVGLGLLLNGELFRGQNGFAGEFSHIPVFSTDKLCSCGKTGCLETEASLLVVVQKALKGIREGRVSSFHDIASKNQEEACEAIIRAAVNGDKFCIEVLSEVGYNIGKGVAILIHILNPELIVLSGRGTTAGKLWRTPIQQALNEHCIPRLAENTEIEISTLGLQAELLGAAALVMENFDKGKKKKNQQLQTTSS</sequence>
<keyword evidence="3" id="KW-1185">Reference proteome</keyword>
<dbReference type="AlphaFoldDB" id="A0A0C1L690"/>
<dbReference type="STRING" id="1349421.OI18_05230"/>
<dbReference type="InterPro" id="IPR000600">
    <property type="entry name" value="ROK"/>
</dbReference>
<dbReference type="SUPFAM" id="SSF53067">
    <property type="entry name" value="Actin-like ATPase domain"/>
    <property type="match status" value="1"/>
</dbReference>
<organism evidence="2 3">
    <name type="scientific">Flavihumibacter solisilvae</name>
    <dbReference type="NCBI Taxonomy" id="1349421"/>
    <lineage>
        <taxon>Bacteria</taxon>
        <taxon>Pseudomonadati</taxon>
        <taxon>Bacteroidota</taxon>
        <taxon>Chitinophagia</taxon>
        <taxon>Chitinophagales</taxon>
        <taxon>Chitinophagaceae</taxon>
        <taxon>Flavihumibacter</taxon>
    </lineage>
</organism>
<comment type="similarity">
    <text evidence="1">Belongs to the ROK (NagC/XylR) family.</text>
</comment>
<dbReference type="PANTHER" id="PTHR18964:SF149">
    <property type="entry name" value="BIFUNCTIONAL UDP-N-ACETYLGLUCOSAMINE 2-EPIMERASE_N-ACETYLMANNOSAMINE KINASE"/>
    <property type="match status" value="1"/>
</dbReference>
<evidence type="ECO:0000256" key="1">
    <source>
        <dbReference type="ARBA" id="ARBA00006479"/>
    </source>
</evidence>
<dbReference type="InterPro" id="IPR043129">
    <property type="entry name" value="ATPase_NBD"/>
</dbReference>
<dbReference type="InterPro" id="IPR036388">
    <property type="entry name" value="WH-like_DNA-bd_sf"/>
</dbReference>
<name>A0A0C1L690_9BACT</name>
<accession>A0A0C1L690</accession>
<gene>
    <name evidence="2" type="ORF">OI18_05230</name>
</gene>
<dbReference type="EMBL" id="JSVC01000005">
    <property type="protein sequence ID" value="KIC95652.1"/>
    <property type="molecule type" value="Genomic_DNA"/>
</dbReference>
<protein>
    <submittedName>
        <fullName evidence="2">ROK family transcriptional regulator</fullName>
    </submittedName>
</protein>
<evidence type="ECO:0000313" key="3">
    <source>
        <dbReference type="Proteomes" id="UP000031408"/>
    </source>
</evidence>
<reference evidence="2 3" key="1">
    <citation type="submission" date="2014-11" db="EMBL/GenBank/DDBJ databases">
        <title>Genome sequence of Flavihumibacter solisilvae 3-3.</title>
        <authorList>
            <person name="Zhou G."/>
            <person name="Li M."/>
            <person name="Wang G."/>
        </authorList>
    </citation>
    <scope>NUCLEOTIDE SEQUENCE [LARGE SCALE GENOMIC DNA]</scope>
    <source>
        <strain evidence="2 3">3-3</strain>
    </source>
</reference>
<dbReference type="Pfam" id="PF00480">
    <property type="entry name" value="ROK"/>
    <property type="match status" value="1"/>
</dbReference>
<evidence type="ECO:0000313" key="2">
    <source>
        <dbReference type="EMBL" id="KIC95652.1"/>
    </source>
</evidence>
<dbReference type="Proteomes" id="UP000031408">
    <property type="component" value="Unassembled WGS sequence"/>
</dbReference>
<comment type="caution">
    <text evidence="2">The sequence shown here is derived from an EMBL/GenBank/DDBJ whole genome shotgun (WGS) entry which is preliminary data.</text>
</comment>
<dbReference type="Gene3D" id="3.30.420.40">
    <property type="match status" value="2"/>
</dbReference>
<proteinExistence type="inferred from homology"/>
<dbReference type="Gene3D" id="1.10.10.10">
    <property type="entry name" value="Winged helix-like DNA-binding domain superfamily/Winged helix DNA-binding domain"/>
    <property type="match status" value="1"/>
</dbReference>
<dbReference type="OrthoDB" id="9810372at2"/>